<dbReference type="PANTHER" id="PTHR24198:SF165">
    <property type="entry name" value="ANKYRIN REPEAT-CONTAINING PROTEIN-RELATED"/>
    <property type="match status" value="1"/>
</dbReference>
<dbReference type="OrthoDB" id="20872at2759"/>
<dbReference type="STRING" id="1447883.A0A2B7YST9"/>
<reference evidence="4 5" key="1">
    <citation type="submission" date="2017-10" db="EMBL/GenBank/DDBJ databases">
        <title>Comparative genomics in systemic dimorphic fungi from Ajellomycetaceae.</title>
        <authorList>
            <person name="Munoz J.F."/>
            <person name="Mcewen J.G."/>
            <person name="Clay O.K."/>
            <person name="Cuomo C.A."/>
        </authorList>
    </citation>
    <scope>NUCLEOTIDE SEQUENCE [LARGE SCALE GENOMIC DNA]</scope>
    <source>
        <strain evidence="4 5">UAMH7299</strain>
    </source>
</reference>
<dbReference type="Gene3D" id="1.25.40.20">
    <property type="entry name" value="Ankyrin repeat-containing domain"/>
    <property type="match status" value="3"/>
</dbReference>
<dbReference type="InterPro" id="IPR002110">
    <property type="entry name" value="Ankyrin_rpt"/>
</dbReference>
<dbReference type="PROSITE" id="PS50297">
    <property type="entry name" value="ANK_REP_REGION"/>
    <property type="match status" value="1"/>
</dbReference>
<dbReference type="EMBL" id="PDNA01000021">
    <property type="protein sequence ID" value="PGH23687.1"/>
    <property type="molecule type" value="Genomic_DNA"/>
</dbReference>
<feature type="repeat" description="ANK" evidence="3">
    <location>
        <begin position="209"/>
        <end position="241"/>
    </location>
</feature>
<evidence type="ECO:0000256" key="2">
    <source>
        <dbReference type="ARBA" id="ARBA00023043"/>
    </source>
</evidence>
<dbReference type="Pfam" id="PF13637">
    <property type="entry name" value="Ank_4"/>
    <property type="match status" value="1"/>
</dbReference>
<organism evidence="4 5">
    <name type="scientific">Polytolypa hystricis (strain UAMH7299)</name>
    <dbReference type="NCBI Taxonomy" id="1447883"/>
    <lineage>
        <taxon>Eukaryota</taxon>
        <taxon>Fungi</taxon>
        <taxon>Dikarya</taxon>
        <taxon>Ascomycota</taxon>
        <taxon>Pezizomycotina</taxon>
        <taxon>Eurotiomycetes</taxon>
        <taxon>Eurotiomycetidae</taxon>
        <taxon>Onygenales</taxon>
        <taxon>Onygenales incertae sedis</taxon>
        <taxon>Polytolypa</taxon>
    </lineage>
</organism>
<dbReference type="SMART" id="SM00248">
    <property type="entry name" value="ANK"/>
    <property type="match status" value="8"/>
</dbReference>
<sequence length="631" mass="69758">MSWFLVFSEADGTVDVGHATARAFLSNIPDGMDSTPHKTIGLACLTYMSMSEMAKGPADSLAILSRRLENYPFLSYSTRFYGYHILATEMQFKAELSRFLEHDMIRQAAWQILHFNVDVDHKLAQSAFNSSPSRPSALHVASYWGFLKYLNGAIGSNKAIGVSSAYNSAINVCDSRGWSPLHWAASMGKLDVVKSLLNAGASVNSTDLSGWSSIFLAAIRGYEDMVAELLNNGAISTISDHGGLTPLYLAICAGQDSTALLLWGHENEAGLPYSDTKLRSLKQLKDLSISGAKAMVTPSDIYNSWLYDLNPNSPNHITFRTASKTLEQNLSLAWEDSHGKRSASSRPLIRNVLNFSLKACHIQFDGKSHQEPKSTISNFLARMTGICLSNGHLRVFKLLLDLNFSEAYMIDEKEYLHYVISALGGCDNPGPILELVRRGASVNLRNNHGQTPLHVPCVFALKNVVNVLLGVHGIDVDAKDSRQRTPLMTIRFYRMSSTQESDDIREICKLLISKGASTCHRDADDNTLLHLSIRKWDPTLIKTFLDANPGPKINARNKYGQTPMHCLANATPFWYPMDDILATIDMVLELSEPGNINLTCTSDLENAMRHGNWTLAARLCQKGAILRRLGV</sequence>
<dbReference type="PROSITE" id="PS50088">
    <property type="entry name" value="ANK_REPEAT"/>
    <property type="match status" value="2"/>
</dbReference>
<dbReference type="Proteomes" id="UP000224634">
    <property type="component" value="Unassembled WGS sequence"/>
</dbReference>
<keyword evidence="2 3" id="KW-0040">ANK repeat</keyword>
<name>A0A2B7YST9_POLH7</name>
<evidence type="ECO:0000256" key="1">
    <source>
        <dbReference type="ARBA" id="ARBA00022737"/>
    </source>
</evidence>
<evidence type="ECO:0000313" key="4">
    <source>
        <dbReference type="EMBL" id="PGH23687.1"/>
    </source>
</evidence>
<dbReference type="AlphaFoldDB" id="A0A2B7YST9"/>
<keyword evidence="1" id="KW-0677">Repeat</keyword>
<feature type="repeat" description="ANK" evidence="3">
    <location>
        <begin position="176"/>
        <end position="208"/>
    </location>
</feature>
<gene>
    <name evidence="4" type="ORF">AJ80_02293</name>
</gene>
<evidence type="ECO:0000256" key="3">
    <source>
        <dbReference type="PROSITE-ProRule" id="PRU00023"/>
    </source>
</evidence>
<dbReference type="PANTHER" id="PTHR24198">
    <property type="entry name" value="ANKYRIN REPEAT AND PROTEIN KINASE DOMAIN-CONTAINING PROTEIN"/>
    <property type="match status" value="1"/>
</dbReference>
<comment type="caution">
    <text evidence="4">The sequence shown here is derived from an EMBL/GenBank/DDBJ whole genome shotgun (WGS) entry which is preliminary data.</text>
</comment>
<dbReference type="Pfam" id="PF00023">
    <property type="entry name" value="Ank"/>
    <property type="match status" value="1"/>
</dbReference>
<dbReference type="SUPFAM" id="SSF48403">
    <property type="entry name" value="Ankyrin repeat"/>
    <property type="match status" value="2"/>
</dbReference>
<proteinExistence type="predicted"/>
<accession>A0A2B7YST9</accession>
<evidence type="ECO:0000313" key="5">
    <source>
        <dbReference type="Proteomes" id="UP000224634"/>
    </source>
</evidence>
<protein>
    <submittedName>
        <fullName evidence="4">Uncharacterized protein</fullName>
    </submittedName>
</protein>
<dbReference type="InterPro" id="IPR036770">
    <property type="entry name" value="Ankyrin_rpt-contain_sf"/>
</dbReference>
<keyword evidence="5" id="KW-1185">Reference proteome</keyword>